<dbReference type="Proteomes" id="UP000284163">
    <property type="component" value="Unassembled WGS sequence"/>
</dbReference>
<keyword evidence="2 5" id="KW-0812">Transmembrane</keyword>
<feature type="transmembrane region" description="Helical" evidence="5">
    <location>
        <begin position="355"/>
        <end position="384"/>
    </location>
</feature>
<feature type="transmembrane region" description="Helical" evidence="5">
    <location>
        <begin position="41"/>
        <end position="59"/>
    </location>
</feature>
<dbReference type="GO" id="GO:0016874">
    <property type="term" value="F:ligase activity"/>
    <property type="evidence" value="ECO:0007669"/>
    <property type="project" value="UniProtKB-KW"/>
</dbReference>
<evidence type="ECO:0000256" key="3">
    <source>
        <dbReference type="ARBA" id="ARBA00022989"/>
    </source>
</evidence>
<feature type="transmembrane region" description="Helical" evidence="5">
    <location>
        <begin position="237"/>
        <end position="262"/>
    </location>
</feature>
<dbReference type="GO" id="GO:0016020">
    <property type="term" value="C:membrane"/>
    <property type="evidence" value="ECO:0007669"/>
    <property type="project" value="UniProtKB-SubCell"/>
</dbReference>
<evidence type="ECO:0000256" key="5">
    <source>
        <dbReference type="SAM" id="Phobius"/>
    </source>
</evidence>
<organism evidence="7 8">
    <name type="scientific">Bifidobacterium pseudocatenulatum</name>
    <dbReference type="NCBI Taxonomy" id="28026"/>
    <lineage>
        <taxon>Bacteria</taxon>
        <taxon>Bacillati</taxon>
        <taxon>Actinomycetota</taxon>
        <taxon>Actinomycetes</taxon>
        <taxon>Bifidobacteriales</taxon>
        <taxon>Bifidobacteriaceae</taxon>
        <taxon>Bifidobacterium</taxon>
    </lineage>
</organism>
<feature type="transmembrane region" description="Helical" evidence="5">
    <location>
        <begin position="120"/>
        <end position="140"/>
    </location>
</feature>
<keyword evidence="3 5" id="KW-1133">Transmembrane helix</keyword>
<evidence type="ECO:0000256" key="2">
    <source>
        <dbReference type="ARBA" id="ARBA00022692"/>
    </source>
</evidence>
<dbReference type="InterPro" id="IPR007016">
    <property type="entry name" value="O-antigen_ligase-rel_domated"/>
</dbReference>
<feature type="domain" description="O-antigen ligase-related" evidence="6">
    <location>
        <begin position="195"/>
        <end position="334"/>
    </location>
</feature>
<name>A0A413KCI7_BIFPS</name>
<dbReference type="EMBL" id="QSDK01000006">
    <property type="protein sequence ID" value="RGY76787.1"/>
    <property type="molecule type" value="Genomic_DNA"/>
</dbReference>
<comment type="caution">
    <text evidence="7">The sequence shown here is derived from an EMBL/GenBank/DDBJ whole genome shotgun (WGS) entry which is preliminary data.</text>
</comment>
<dbReference type="Pfam" id="PF04932">
    <property type="entry name" value="Wzy_C"/>
    <property type="match status" value="1"/>
</dbReference>
<keyword evidence="7" id="KW-0436">Ligase</keyword>
<reference evidence="7 8" key="1">
    <citation type="submission" date="2018-08" db="EMBL/GenBank/DDBJ databases">
        <title>A genome reference for cultivated species of the human gut microbiota.</title>
        <authorList>
            <person name="Zou Y."/>
            <person name="Xue W."/>
            <person name="Luo G."/>
        </authorList>
    </citation>
    <scope>NUCLEOTIDE SEQUENCE [LARGE SCALE GENOMIC DNA]</scope>
    <source>
        <strain evidence="7 8">CF01-1</strain>
    </source>
</reference>
<evidence type="ECO:0000256" key="4">
    <source>
        <dbReference type="ARBA" id="ARBA00023136"/>
    </source>
</evidence>
<evidence type="ECO:0000259" key="6">
    <source>
        <dbReference type="Pfam" id="PF04932"/>
    </source>
</evidence>
<protein>
    <submittedName>
        <fullName evidence="7">O-antigen ligase domain-containing protein</fullName>
    </submittedName>
</protein>
<keyword evidence="4 5" id="KW-0472">Membrane</keyword>
<feature type="transmembrane region" description="Helical" evidence="5">
    <location>
        <begin position="66"/>
        <end position="82"/>
    </location>
</feature>
<feature type="transmembrane region" description="Helical" evidence="5">
    <location>
        <begin position="152"/>
        <end position="174"/>
    </location>
</feature>
<feature type="transmembrane region" description="Helical" evidence="5">
    <location>
        <begin position="88"/>
        <end position="108"/>
    </location>
</feature>
<sequence>MKLSKNLQILFIALAIIPFFQSAIGYKYPIFGLGVQYSRYFFFGIIIILILINTHAFSFITRNTKIYLTISLIFIFFTSAVVNNTNIVSVFQLSLYLLYPFLLFSVWADSSTGTLNICKGITYGLNTLVLINLFIMLFFPQGLYQTISSNTISYYYLFGAKNQMVAPIMTCLFFNMETAYRSYNKIITRTSLSMCFICAFELIIGGSGTGLIVLAAFIILCLLELKHREISSNLSLVVLLASFLAIVIFRIQNIFSFLIVDILHKSLTLSDRTYIWDAAIGSILSHPILGTGITDSLSGNVHLKLSYLVKDIFAHDLYLDYLLMGGIPALCIFVCILISVKKSYDSFLNKKNTLIWWGIVVYLFASIVEIYTTNFCLFLMFAYINICDYSTRHRYEGQN</sequence>
<accession>A0A413KCI7</accession>
<proteinExistence type="predicted"/>
<comment type="subcellular location">
    <subcellularLocation>
        <location evidence="1">Membrane</location>
        <topology evidence="1">Multi-pass membrane protein</topology>
    </subcellularLocation>
</comment>
<feature type="transmembrane region" description="Helical" evidence="5">
    <location>
        <begin position="318"/>
        <end position="340"/>
    </location>
</feature>
<dbReference type="AlphaFoldDB" id="A0A413KCI7"/>
<evidence type="ECO:0000256" key="1">
    <source>
        <dbReference type="ARBA" id="ARBA00004141"/>
    </source>
</evidence>
<gene>
    <name evidence="7" type="ORF">DXA22_05305</name>
</gene>
<evidence type="ECO:0000313" key="7">
    <source>
        <dbReference type="EMBL" id="RGY76787.1"/>
    </source>
</evidence>
<evidence type="ECO:0000313" key="8">
    <source>
        <dbReference type="Proteomes" id="UP000284163"/>
    </source>
</evidence>